<gene>
    <name evidence="2" type="ORF">ACFPZJ_05115</name>
</gene>
<feature type="region of interest" description="Disordered" evidence="1">
    <location>
        <begin position="92"/>
        <end position="138"/>
    </location>
</feature>
<dbReference type="InterPro" id="IPR036388">
    <property type="entry name" value="WH-like_DNA-bd_sf"/>
</dbReference>
<evidence type="ECO:0000313" key="3">
    <source>
        <dbReference type="Proteomes" id="UP001596154"/>
    </source>
</evidence>
<dbReference type="InterPro" id="IPR036390">
    <property type="entry name" value="WH_DNA-bd_sf"/>
</dbReference>
<organism evidence="2 3">
    <name type="scientific">Streptomyces bullii</name>
    <dbReference type="NCBI Taxonomy" id="349910"/>
    <lineage>
        <taxon>Bacteria</taxon>
        <taxon>Bacillati</taxon>
        <taxon>Actinomycetota</taxon>
        <taxon>Actinomycetes</taxon>
        <taxon>Kitasatosporales</taxon>
        <taxon>Streptomycetaceae</taxon>
        <taxon>Streptomyces</taxon>
    </lineage>
</organism>
<comment type="caution">
    <text evidence="2">The sequence shown here is derived from an EMBL/GenBank/DDBJ whole genome shotgun (WGS) entry which is preliminary data.</text>
</comment>
<proteinExistence type="predicted"/>
<dbReference type="EMBL" id="JBHSNY010000002">
    <property type="protein sequence ID" value="MFC5633183.1"/>
    <property type="molecule type" value="Genomic_DNA"/>
</dbReference>
<sequence length="138" mass="14700">MLELKACLMYALGEAARRRLSEALTARGMRLRHLTTLALLAGLGPQPKTVLAARLDLEVSAGQDRQGPAKAGHVVCAPDTEDHRRVYVRLTPDGRSALDHPAADVTAADEDLLAPLSGPERDQPASLLPRLHADLGAS</sequence>
<protein>
    <submittedName>
        <fullName evidence="2">Transcriptional regulator</fullName>
    </submittedName>
</protein>
<dbReference type="RefSeq" id="WP_381017800.1">
    <property type="nucleotide sequence ID" value="NZ_JBHSNY010000002.1"/>
</dbReference>
<dbReference type="SUPFAM" id="SSF46785">
    <property type="entry name" value="Winged helix' DNA-binding domain"/>
    <property type="match status" value="1"/>
</dbReference>
<dbReference type="Gene3D" id="1.10.10.10">
    <property type="entry name" value="Winged helix-like DNA-binding domain superfamily/Winged helix DNA-binding domain"/>
    <property type="match status" value="1"/>
</dbReference>
<name>A0ABW0UJ31_9ACTN</name>
<evidence type="ECO:0000256" key="1">
    <source>
        <dbReference type="SAM" id="MobiDB-lite"/>
    </source>
</evidence>
<reference evidence="3" key="1">
    <citation type="journal article" date="2019" name="Int. J. Syst. Evol. Microbiol.">
        <title>The Global Catalogue of Microorganisms (GCM) 10K type strain sequencing project: providing services to taxonomists for standard genome sequencing and annotation.</title>
        <authorList>
            <consortium name="The Broad Institute Genomics Platform"/>
            <consortium name="The Broad Institute Genome Sequencing Center for Infectious Disease"/>
            <person name="Wu L."/>
            <person name="Ma J."/>
        </authorList>
    </citation>
    <scope>NUCLEOTIDE SEQUENCE [LARGE SCALE GENOMIC DNA]</scope>
    <source>
        <strain evidence="3">CGMCC 4.7248</strain>
    </source>
</reference>
<accession>A0ABW0UJ31</accession>
<dbReference type="Proteomes" id="UP001596154">
    <property type="component" value="Unassembled WGS sequence"/>
</dbReference>
<keyword evidence="3" id="KW-1185">Reference proteome</keyword>
<evidence type="ECO:0000313" key="2">
    <source>
        <dbReference type="EMBL" id="MFC5633183.1"/>
    </source>
</evidence>